<protein>
    <recommendedName>
        <fullName evidence="3">PSI domain-containing protein</fullName>
    </recommendedName>
</protein>
<dbReference type="SUPFAM" id="SSF103575">
    <property type="entry name" value="Plexin repeat"/>
    <property type="match status" value="1"/>
</dbReference>
<sequence>MCKQQQTCTDCLSMGDPDCAWVLHGAECVPVSENIYRREYLTQEIGKCSHQVSVKTTTTEEPPQQRKMQCLCETPTQSPCTTEVFQREVVTSSAEIRNEPLDIVSVLHWSCNRRAAELATNEV</sequence>
<dbReference type="OrthoDB" id="5871336at2759"/>
<accession>A0A0B1SDZ2</accession>
<reference evidence="1 2" key="1">
    <citation type="submission" date="2014-03" db="EMBL/GenBank/DDBJ databases">
        <title>Draft genome of the hookworm Oesophagostomum dentatum.</title>
        <authorList>
            <person name="Mitreva M."/>
        </authorList>
    </citation>
    <scope>NUCLEOTIDE SEQUENCE [LARGE SCALE GENOMIC DNA]</scope>
    <source>
        <strain evidence="1 2">OD-Hann</strain>
    </source>
</reference>
<keyword evidence="2" id="KW-1185">Reference proteome</keyword>
<dbReference type="AlphaFoldDB" id="A0A0B1SDZ2"/>
<organism evidence="1 2">
    <name type="scientific">Oesophagostomum dentatum</name>
    <name type="common">Nodular worm</name>
    <dbReference type="NCBI Taxonomy" id="61180"/>
    <lineage>
        <taxon>Eukaryota</taxon>
        <taxon>Metazoa</taxon>
        <taxon>Ecdysozoa</taxon>
        <taxon>Nematoda</taxon>
        <taxon>Chromadorea</taxon>
        <taxon>Rhabditida</taxon>
        <taxon>Rhabditina</taxon>
        <taxon>Rhabditomorpha</taxon>
        <taxon>Strongyloidea</taxon>
        <taxon>Strongylidae</taxon>
        <taxon>Oesophagostomum</taxon>
    </lineage>
</organism>
<evidence type="ECO:0000313" key="2">
    <source>
        <dbReference type="Proteomes" id="UP000053660"/>
    </source>
</evidence>
<gene>
    <name evidence="1" type="ORF">OESDEN_16768</name>
</gene>
<proteinExistence type="predicted"/>
<evidence type="ECO:0008006" key="3">
    <source>
        <dbReference type="Google" id="ProtNLM"/>
    </source>
</evidence>
<dbReference type="Gene3D" id="3.30.1680.10">
    <property type="entry name" value="ligand-binding face of the semaphorins, domain 2"/>
    <property type="match status" value="1"/>
</dbReference>
<dbReference type="Proteomes" id="UP000053660">
    <property type="component" value="Unassembled WGS sequence"/>
</dbReference>
<evidence type="ECO:0000313" key="1">
    <source>
        <dbReference type="EMBL" id="KHJ83533.1"/>
    </source>
</evidence>
<name>A0A0B1SDZ2_OESDE</name>
<dbReference type="EMBL" id="KN573000">
    <property type="protein sequence ID" value="KHJ83533.1"/>
    <property type="molecule type" value="Genomic_DNA"/>
</dbReference>